<feature type="transmembrane region" description="Helical" evidence="16">
    <location>
        <begin position="431"/>
        <end position="452"/>
    </location>
</feature>
<keyword evidence="18" id="KW-1185">Reference proteome</keyword>
<evidence type="ECO:0000256" key="2">
    <source>
        <dbReference type="ARBA" id="ARBA00004236"/>
    </source>
</evidence>
<keyword evidence="9" id="KW-0325">Glycoprotein</keyword>
<evidence type="ECO:0000256" key="5">
    <source>
        <dbReference type="ARBA" id="ARBA00022525"/>
    </source>
</evidence>
<evidence type="ECO:0000256" key="3">
    <source>
        <dbReference type="ARBA" id="ARBA00022475"/>
    </source>
</evidence>
<keyword evidence="7" id="KW-0378">Hydrolase</keyword>
<feature type="transmembrane region" description="Helical" evidence="16">
    <location>
        <begin position="86"/>
        <end position="106"/>
    </location>
</feature>
<evidence type="ECO:0000256" key="9">
    <source>
        <dbReference type="ARBA" id="ARBA00023180"/>
    </source>
</evidence>
<keyword evidence="10" id="KW-0119">Carbohydrate metabolism</keyword>
<dbReference type="EMBL" id="JBCGDO010000009">
    <property type="protein sequence ID" value="MEM0542626.1"/>
    <property type="molecule type" value="Genomic_DNA"/>
</dbReference>
<dbReference type="SUPFAM" id="SSF103473">
    <property type="entry name" value="MFS general substrate transporter"/>
    <property type="match status" value="1"/>
</dbReference>
<dbReference type="SUPFAM" id="SSF51445">
    <property type="entry name" value="(Trans)glycosidases"/>
    <property type="match status" value="1"/>
</dbReference>
<evidence type="ECO:0000256" key="8">
    <source>
        <dbReference type="ARBA" id="ARBA00023136"/>
    </source>
</evidence>
<keyword evidence="4" id="KW-0134">Cell wall</keyword>
<feature type="transmembrane region" description="Helical" evidence="16">
    <location>
        <begin position="192"/>
        <end position="212"/>
    </location>
</feature>
<evidence type="ECO:0000256" key="7">
    <source>
        <dbReference type="ARBA" id="ARBA00022801"/>
    </source>
</evidence>
<keyword evidence="3" id="KW-1003">Cell membrane</keyword>
<dbReference type="Gene3D" id="1.20.1250.20">
    <property type="entry name" value="MFS general substrate transporter like domains"/>
    <property type="match status" value="2"/>
</dbReference>
<evidence type="ECO:0000256" key="6">
    <source>
        <dbReference type="ARBA" id="ARBA00022729"/>
    </source>
</evidence>
<keyword evidence="16" id="KW-1133">Transmembrane helix</keyword>
<feature type="transmembrane region" description="Helical" evidence="16">
    <location>
        <begin position="112"/>
        <end position="141"/>
    </location>
</feature>
<keyword evidence="12" id="KW-0624">Polysaccharide degradation</keyword>
<evidence type="ECO:0000313" key="17">
    <source>
        <dbReference type="EMBL" id="MEM0542626.1"/>
    </source>
</evidence>
<evidence type="ECO:0000256" key="1">
    <source>
        <dbReference type="ARBA" id="ARBA00004191"/>
    </source>
</evidence>
<comment type="function">
    <text evidence="13">Glucanases play a role in cell expansion during growth, in cell-cell fusion during mating, and in spore release during sporulation. This enzyme may be involved in beta-glucan degradation. Active on laminarin and lichenan.</text>
</comment>
<protein>
    <recommendedName>
        <fullName evidence="15">Endo-1,3-beta-glucanase btgC</fullName>
    </recommendedName>
    <alternativeName>
        <fullName evidence="14">Laminarinase btgC</fullName>
    </alternativeName>
</protein>
<feature type="transmembrane region" description="Helical" evidence="16">
    <location>
        <begin position="51"/>
        <end position="74"/>
    </location>
</feature>
<feature type="transmembrane region" description="Helical" evidence="16">
    <location>
        <begin position="291"/>
        <end position="310"/>
    </location>
</feature>
<dbReference type="InterPro" id="IPR036259">
    <property type="entry name" value="MFS_trans_sf"/>
</dbReference>
<keyword evidence="5" id="KW-0964">Secreted</keyword>
<dbReference type="InterPro" id="IPR017853">
    <property type="entry name" value="GH"/>
</dbReference>
<keyword evidence="6" id="KW-0732">Signal</keyword>
<keyword evidence="16" id="KW-0812">Transmembrane</keyword>
<organism evidence="17 18">
    <name type="scientific">Flavobacterium aureirubrum</name>
    <dbReference type="NCBI Taxonomy" id="3133147"/>
    <lineage>
        <taxon>Bacteria</taxon>
        <taxon>Pseudomonadati</taxon>
        <taxon>Bacteroidota</taxon>
        <taxon>Flavobacteriia</taxon>
        <taxon>Flavobacteriales</taxon>
        <taxon>Flavobacteriaceae</taxon>
        <taxon>Flavobacterium</taxon>
    </lineage>
</organism>
<keyword evidence="8 16" id="KW-0472">Membrane</keyword>
<dbReference type="InterPro" id="IPR050732">
    <property type="entry name" value="Beta-glucan_modifiers"/>
</dbReference>
<keyword evidence="11" id="KW-0961">Cell wall biogenesis/degradation</keyword>
<comment type="subcellular location">
    <subcellularLocation>
        <location evidence="2">Cell membrane</location>
    </subcellularLocation>
    <subcellularLocation>
        <location evidence="1">Secreted</location>
        <location evidence="1">Cell wall</location>
    </subcellularLocation>
</comment>
<feature type="transmembrane region" description="Helical" evidence="16">
    <location>
        <begin position="346"/>
        <end position="367"/>
    </location>
</feature>
<evidence type="ECO:0000256" key="13">
    <source>
        <dbReference type="ARBA" id="ARBA00037649"/>
    </source>
</evidence>
<evidence type="ECO:0000256" key="11">
    <source>
        <dbReference type="ARBA" id="ARBA00023316"/>
    </source>
</evidence>
<gene>
    <name evidence="17" type="ORF">WFZ85_08345</name>
</gene>
<feature type="transmembrane region" description="Helical" evidence="16">
    <location>
        <begin position="153"/>
        <end position="172"/>
    </location>
</feature>
<dbReference type="Proteomes" id="UP001460072">
    <property type="component" value="Unassembled WGS sequence"/>
</dbReference>
<feature type="transmembrane region" description="Helical" evidence="16">
    <location>
        <begin position="388"/>
        <end position="411"/>
    </location>
</feature>
<sequence length="782" mass="88890">MSNNTTNTKAMVPMYKKIAFGIGMLANQMFPAALGVFMVVLLAGFGFDPWMVGFLTFAPRLFDFIIDPIMGFITDNTRSRWGRRRHYVFIGALIMGISFLLMWQIFKENGVYFNFIYFLSFKLLLYLGLTIFSVPFVAMGYEMSEDFHERTQIMAIAQWIGQWAWVIVPWFWIIMYDKELFTNPEVATRTLAIWVGIPCMIFAMVPAFFITAKSTVDETSFKSISIRNIGEIFKNLIHEFKEAFKIADFRKLCFATFYTFNAFNTVAQFTFFIIVYYLFNGNQQAAGIWPAIFGSGGALVTTFLVIPLVVKMAKKIGKKKAFLVSQSISIFGYILLYSLFIPGKPYLFLIAIPFFSFGIGGLFTTMMSMTADVCDVDELNYGLRREGIFGAIYWWVVKFGFAVAGLLSYLILDVINFDGNLAQQSPETLFWLRFCFSAIPITGTLIAIFYMWNYGLTEEKLKSIQDELAKRKQKGKTQSSSYLSGKLAALLKDKDLKTSIHTALNQKSSIELKALFSETLNNGLHGLCFSAYVDNQKVGDILSESQIKRRIDIIAPYSKWVRSFSCTEGNELIPEIAKQKGLKTIVGAWISNDKARNEKEIDALVALAKSGLVDIAVVGNEVLHRNEISEQELVTYINRVKVALPNIPVSYVDAYYQFLDRPNLISTCDVLLVNFYPFWEGASIDYATTYLQNMYEVTKNIGQGKKIIISETGWPSKGETVDEAIPTEVNAMKYFISSQEWAKNNNIELFHFSSFDEPWKVVQEGTVGTAWGIWDENEKLKF</sequence>
<evidence type="ECO:0000313" key="18">
    <source>
        <dbReference type="Proteomes" id="UP001460072"/>
    </source>
</evidence>
<proteinExistence type="predicted"/>
<evidence type="ECO:0000256" key="12">
    <source>
        <dbReference type="ARBA" id="ARBA00023326"/>
    </source>
</evidence>
<evidence type="ECO:0000256" key="4">
    <source>
        <dbReference type="ARBA" id="ARBA00022512"/>
    </source>
</evidence>
<name>A0ABU9N4H8_9FLAO</name>
<feature type="transmembrane region" description="Helical" evidence="16">
    <location>
        <begin position="322"/>
        <end position="340"/>
    </location>
</feature>
<evidence type="ECO:0000256" key="10">
    <source>
        <dbReference type="ARBA" id="ARBA00023277"/>
    </source>
</evidence>
<dbReference type="Gene3D" id="3.20.20.80">
    <property type="entry name" value="Glycosidases"/>
    <property type="match status" value="1"/>
</dbReference>
<feature type="transmembrane region" description="Helical" evidence="16">
    <location>
        <begin position="252"/>
        <end position="279"/>
    </location>
</feature>
<feature type="transmembrane region" description="Helical" evidence="16">
    <location>
        <begin position="20"/>
        <end position="45"/>
    </location>
</feature>
<dbReference type="PANTHER" id="PTHR16631:SF17">
    <property type="entry name" value="GLUCAN ENDO-1,3-BETA-GLUCOSIDASE BTGC"/>
    <property type="match status" value="1"/>
</dbReference>
<evidence type="ECO:0000256" key="14">
    <source>
        <dbReference type="ARBA" id="ARBA00042373"/>
    </source>
</evidence>
<dbReference type="RefSeq" id="WP_342695833.1">
    <property type="nucleotide sequence ID" value="NZ_JBCGDO010000009.1"/>
</dbReference>
<dbReference type="Pfam" id="PF13347">
    <property type="entry name" value="MFS_2"/>
    <property type="match status" value="1"/>
</dbReference>
<dbReference type="PANTHER" id="PTHR16631">
    <property type="entry name" value="GLUCAN 1,3-BETA-GLUCOSIDASE"/>
    <property type="match status" value="1"/>
</dbReference>
<evidence type="ECO:0000256" key="16">
    <source>
        <dbReference type="SAM" id="Phobius"/>
    </source>
</evidence>
<comment type="caution">
    <text evidence="17">The sequence shown here is derived from an EMBL/GenBank/DDBJ whole genome shotgun (WGS) entry which is preliminary data.</text>
</comment>
<accession>A0ABU9N4H8</accession>
<dbReference type="Pfam" id="PF00332">
    <property type="entry name" value="Glyco_hydro_17"/>
    <property type="match status" value="1"/>
</dbReference>
<dbReference type="InterPro" id="IPR000490">
    <property type="entry name" value="Glyco_hydro_17"/>
</dbReference>
<evidence type="ECO:0000256" key="15">
    <source>
        <dbReference type="ARBA" id="ARBA00043078"/>
    </source>
</evidence>
<reference evidence="17 18" key="1">
    <citation type="submission" date="2024-03" db="EMBL/GenBank/DDBJ databases">
        <title>Two novel species of the genus Flavobacterium exhibiting potentially degradation of complex polysaccharides.</title>
        <authorList>
            <person name="Lian X."/>
        </authorList>
    </citation>
    <scope>NUCLEOTIDE SEQUENCE [LARGE SCALE GENOMIC DNA]</scope>
    <source>
        <strain evidence="18">j3</strain>
    </source>
</reference>